<protein>
    <submittedName>
        <fullName evidence="1">Uncharacterized protein</fullName>
    </submittedName>
</protein>
<accession>Q2QTT8</accession>
<evidence type="ECO:0000313" key="1">
    <source>
        <dbReference type="EMBL" id="ABA97455.1"/>
    </source>
</evidence>
<reference evidence="1" key="1">
    <citation type="journal article" date="2005" name="BMC Biol.">
        <title>The sequence of rice chromosomes 11 and 12, rich in disease resistance genes and recent gene duplications.</title>
        <authorList>
            <consortium name="The rice chromosomes 11 and 12 sequencing consortia"/>
        </authorList>
    </citation>
    <scope>NUCLEOTIDE SEQUENCE [LARGE SCALE GENOMIC DNA]</scope>
</reference>
<dbReference type="EMBL" id="DP000011">
    <property type="protein sequence ID" value="ABA97455.1"/>
    <property type="molecule type" value="Genomic_DNA"/>
</dbReference>
<reference evidence="1" key="3">
    <citation type="submission" date="2006-01" db="EMBL/GenBank/DDBJ databases">
        <authorList>
            <person name="Buell R."/>
        </authorList>
    </citation>
    <scope>NUCLEOTIDE SEQUENCE</scope>
</reference>
<dbReference type="AlphaFoldDB" id="Q2QTT8"/>
<name>Q2QTT8_ORYSJ</name>
<reference evidence="1" key="2">
    <citation type="submission" date="2005-04" db="EMBL/GenBank/DDBJ databases">
        <authorList>
            <person name="Buell C.R."/>
            <person name="Wing R.A."/>
            <person name="McCombie W.A."/>
            <person name="Ouyang S."/>
        </authorList>
    </citation>
    <scope>NUCLEOTIDE SEQUENCE</scope>
</reference>
<sequence>MVDWLEQKARASLDRVLDEQRDGIWKLNAKASGCYVEGECMATKVMKESREKECVQQLLNAKTEVKSIDLDSAQSIDFLFNGHV</sequence>
<proteinExistence type="predicted"/>
<gene>
    <name evidence="1" type="ordered locus">LOC_Os12g18550</name>
</gene>
<organism evidence="1">
    <name type="scientific">Oryza sativa subsp. japonica</name>
    <name type="common">Rice</name>
    <dbReference type="NCBI Taxonomy" id="39947"/>
    <lineage>
        <taxon>Eukaryota</taxon>
        <taxon>Viridiplantae</taxon>
        <taxon>Streptophyta</taxon>
        <taxon>Embryophyta</taxon>
        <taxon>Tracheophyta</taxon>
        <taxon>Spermatophyta</taxon>
        <taxon>Magnoliopsida</taxon>
        <taxon>Liliopsida</taxon>
        <taxon>Poales</taxon>
        <taxon>Poaceae</taxon>
        <taxon>BOP clade</taxon>
        <taxon>Oryzoideae</taxon>
        <taxon>Oryzeae</taxon>
        <taxon>Oryzinae</taxon>
        <taxon>Oryza</taxon>
        <taxon>Oryza sativa</taxon>
    </lineage>
</organism>